<evidence type="ECO:0000313" key="2">
    <source>
        <dbReference type="Proteomes" id="UP000541444"/>
    </source>
</evidence>
<reference evidence="1 2" key="1">
    <citation type="journal article" date="2020" name="IScience">
        <title>Genome Sequencing of the Endangered Kingdonia uniflora (Circaeasteraceae, Ranunculales) Reveals Potential Mechanisms of Evolutionary Specialization.</title>
        <authorList>
            <person name="Sun Y."/>
            <person name="Deng T."/>
            <person name="Zhang A."/>
            <person name="Moore M.J."/>
            <person name="Landis J.B."/>
            <person name="Lin N."/>
            <person name="Zhang H."/>
            <person name="Zhang X."/>
            <person name="Huang J."/>
            <person name="Zhang X."/>
            <person name="Sun H."/>
            <person name="Wang H."/>
        </authorList>
    </citation>
    <scope>NUCLEOTIDE SEQUENCE [LARGE SCALE GENOMIC DNA]</scope>
    <source>
        <strain evidence="1">TB1705</strain>
        <tissue evidence="1">Leaf</tissue>
    </source>
</reference>
<dbReference type="AlphaFoldDB" id="A0A7J7MWZ8"/>
<comment type="caution">
    <text evidence="1">The sequence shown here is derived from an EMBL/GenBank/DDBJ whole genome shotgun (WGS) entry which is preliminary data.</text>
</comment>
<sequence length="76" mass="8881">RGVENSGKERDRRTRFVQLSYLGGSFDKRRKRVRVVKSYWFEYRDFISPNSSSLLTLPTLATHIQGTLSLSFSFSF</sequence>
<protein>
    <submittedName>
        <fullName evidence="1">Uncharacterized protein</fullName>
    </submittedName>
</protein>
<organism evidence="1 2">
    <name type="scientific">Kingdonia uniflora</name>
    <dbReference type="NCBI Taxonomy" id="39325"/>
    <lineage>
        <taxon>Eukaryota</taxon>
        <taxon>Viridiplantae</taxon>
        <taxon>Streptophyta</taxon>
        <taxon>Embryophyta</taxon>
        <taxon>Tracheophyta</taxon>
        <taxon>Spermatophyta</taxon>
        <taxon>Magnoliopsida</taxon>
        <taxon>Ranunculales</taxon>
        <taxon>Circaeasteraceae</taxon>
        <taxon>Kingdonia</taxon>
    </lineage>
</organism>
<accession>A0A7J7MWZ8</accession>
<feature type="non-terminal residue" evidence="1">
    <location>
        <position position="1"/>
    </location>
</feature>
<dbReference type="EMBL" id="JACGCM010001193">
    <property type="protein sequence ID" value="KAF6159406.1"/>
    <property type="molecule type" value="Genomic_DNA"/>
</dbReference>
<evidence type="ECO:0000313" key="1">
    <source>
        <dbReference type="EMBL" id="KAF6159406.1"/>
    </source>
</evidence>
<gene>
    <name evidence="1" type="ORF">GIB67_032177</name>
</gene>
<keyword evidence="2" id="KW-1185">Reference proteome</keyword>
<name>A0A7J7MWZ8_9MAGN</name>
<proteinExistence type="predicted"/>
<dbReference type="Proteomes" id="UP000541444">
    <property type="component" value="Unassembled WGS sequence"/>
</dbReference>